<dbReference type="PANTHER" id="PTHR48047">
    <property type="entry name" value="GLYCOSYLTRANSFERASE"/>
    <property type="match status" value="1"/>
</dbReference>
<organism evidence="7 8">
    <name type="scientific">Olea europaea subsp. europaea</name>
    <dbReference type="NCBI Taxonomy" id="158383"/>
    <lineage>
        <taxon>Eukaryota</taxon>
        <taxon>Viridiplantae</taxon>
        <taxon>Streptophyta</taxon>
        <taxon>Embryophyta</taxon>
        <taxon>Tracheophyta</taxon>
        <taxon>Spermatophyta</taxon>
        <taxon>Magnoliopsida</taxon>
        <taxon>eudicotyledons</taxon>
        <taxon>Gunneridae</taxon>
        <taxon>Pentapetalae</taxon>
        <taxon>asterids</taxon>
        <taxon>lamiids</taxon>
        <taxon>Lamiales</taxon>
        <taxon>Oleaceae</taxon>
        <taxon>Oleeae</taxon>
        <taxon>Olea</taxon>
    </lineage>
</organism>
<evidence type="ECO:0000259" key="6">
    <source>
        <dbReference type="Pfam" id="PF26168"/>
    </source>
</evidence>
<protein>
    <recommendedName>
        <fullName evidence="5">Glycosyltransferase</fullName>
        <ecNumber evidence="5">2.4.1.-</ecNumber>
    </recommendedName>
</protein>
<evidence type="ECO:0000256" key="1">
    <source>
        <dbReference type="ARBA" id="ARBA00009995"/>
    </source>
</evidence>
<comment type="caution">
    <text evidence="7">The sequence shown here is derived from an EMBL/GenBank/DDBJ whole genome shotgun (WGS) entry which is preliminary data.</text>
</comment>
<comment type="similarity">
    <text evidence="1 4">Belongs to the UDP-glycosyltransferase family.</text>
</comment>
<proteinExistence type="inferred from homology"/>
<evidence type="ECO:0000256" key="3">
    <source>
        <dbReference type="ARBA" id="ARBA00022679"/>
    </source>
</evidence>
<keyword evidence="2 4" id="KW-0328">Glycosyltransferase</keyword>
<dbReference type="FunFam" id="3.40.50.2000:FF:000071">
    <property type="entry name" value="Glycosyltransferase"/>
    <property type="match status" value="1"/>
</dbReference>
<dbReference type="GO" id="GO:0035251">
    <property type="term" value="F:UDP-glucosyltransferase activity"/>
    <property type="evidence" value="ECO:0007669"/>
    <property type="project" value="TreeGrafter"/>
</dbReference>
<dbReference type="SUPFAM" id="SSF53756">
    <property type="entry name" value="UDP-Glycosyltransferase/glycogen phosphorylase"/>
    <property type="match status" value="1"/>
</dbReference>
<evidence type="ECO:0000256" key="4">
    <source>
        <dbReference type="RuleBase" id="RU003718"/>
    </source>
</evidence>
<dbReference type="Proteomes" id="UP000594638">
    <property type="component" value="Unassembled WGS sequence"/>
</dbReference>
<evidence type="ECO:0000256" key="2">
    <source>
        <dbReference type="ARBA" id="ARBA00022676"/>
    </source>
</evidence>
<dbReference type="EC" id="2.4.1.-" evidence="5"/>
<dbReference type="AlphaFoldDB" id="A0A8S0Q351"/>
<feature type="domain" description="Glycosyltransferase N-terminal" evidence="6">
    <location>
        <begin position="4"/>
        <end position="240"/>
    </location>
</feature>
<gene>
    <name evidence="7" type="ORF">OLEA9_A093661</name>
</gene>
<dbReference type="Gene3D" id="3.40.50.2000">
    <property type="entry name" value="Glycogen Phosphorylase B"/>
    <property type="match status" value="2"/>
</dbReference>
<dbReference type="FunFam" id="3.40.50.2000:FF:000047">
    <property type="entry name" value="Glycosyltransferase"/>
    <property type="match status" value="1"/>
</dbReference>
<dbReference type="InterPro" id="IPR035595">
    <property type="entry name" value="UDP_glycos_trans_CS"/>
</dbReference>
<dbReference type="Pfam" id="PF00201">
    <property type="entry name" value="UDPGT"/>
    <property type="match status" value="1"/>
</dbReference>
<dbReference type="InterPro" id="IPR002213">
    <property type="entry name" value="UDP_glucos_trans"/>
</dbReference>
<keyword evidence="3 4" id="KW-0808">Transferase</keyword>
<dbReference type="Pfam" id="PF26168">
    <property type="entry name" value="Glyco_transf_N"/>
    <property type="match status" value="1"/>
</dbReference>
<dbReference type="InterPro" id="IPR058980">
    <property type="entry name" value="Glyco_transf_N"/>
</dbReference>
<dbReference type="OrthoDB" id="884626at2759"/>
<dbReference type="PROSITE" id="PS00375">
    <property type="entry name" value="UDPGT"/>
    <property type="match status" value="1"/>
</dbReference>
<accession>A0A8S0Q351</accession>
<name>A0A8S0Q351_OLEEU</name>
<keyword evidence="8" id="KW-1185">Reference proteome</keyword>
<reference evidence="7 8" key="1">
    <citation type="submission" date="2019-12" db="EMBL/GenBank/DDBJ databases">
        <authorList>
            <person name="Alioto T."/>
            <person name="Alioto T."/>
            <person name="Gomez Garrido J."/>
        </authorList>
    </citation>
    <scope>NUCLEOTIDE SEQUENCE [LARGE SCALE GENOMIC DNA]</scope>
</reference>
<dbReference type="PANTHER" id="PTHR48047:SF45">
    <property type="entry name" value="SCOPOLETIN GLUCOSYLTRANSFERASE-LIKE"/>
    <property type="match status" value="1"/>
</dbReference>
<evidence type="ECO:0000313" key="8">
    <source>
        <dbReference type="Proteomes" id="UP000594638"/>
    </source>
</evidence>
<dbReference type="CDD" id="cd03784">
    <property type="entry name" value="GT1_Gtf-like"/>
    <property type="match status" value="1"/>
</dbReference>
<dbReference type="Gramene" id="OE9A093661T1">
    <property type="protein sequence ID" value="OE9A093661C1"/>
    <property type="gene ID" value="OE9A093661"/>
</dbReference>
<sequence length="477" mass="54650">MNQLHVFFFPFLAQGHMIPTLDMAKLFISRGVKTTIIATPGFDKQVENARESGFNIGMHVLEFPPEKSELPDEIKSLDQISDDLMPTFAEALELLQEPVEKLPEEFHPDCLVADPFFPWAADSAAKFDIPRLVFHGTCCLSLCSSEHMRIYEPFKNVSSDSEQFVLPNLPHELKFTRLQVMFHFDQEETENDFTKRFIKIQESETRSYGVLVNSFYELESDYADHYRKVLRKKAWHIGPLLLWSKGGEEYKAQRGKESAIDEHECLEWLNSKEPNSVVYICFGSIATFTAKQLHEIARGLEISGQKFIWIVRKVKNQKEDGKENWLPEGFEKRTKDKGLIIRGWAPQLLILQNKAIGVFVTHCGWNSMLEGVCSGVPMVTWPVFAEQFYNEKLVTDVLRIGVSVGSKQWKRTGSEGIEREAIDKAIRHIMEGEEGSEMRSRAQEYKEKARKAVEEDGSSYTDLSALLEELRAIKVGQ</sequence>
<evidence type="ECO:0000256" key="5">
    <source>
        <dbReference type="RuleBase" id="RU362057"/>
    </source>
</evidence>
<evidence type="ECO:0000313" key="7">
    <source>
        <dbReference type="EMBL" id="CAA2961348.1"/>
    </source>
</evidence>
<dbReference type="EMBL" id="CACTIH010000531">
    <property type="protein sequence ID" value="CAA2961348.1"/>
    <property type="molecule type" value="Genomic_DNA"/>
</dbReference>